<keyword evidence="1" id="KW-1133">Transmembrane helix</keyword>
<sequence>MNMALWEQLALGAVALLVIFWFRPGIKAALKQSEEAEKDWAGILLPIAAVILFVIFLVLTS</sequence>
<organism evidence="2 3">
    <name type="scientific">Cycloclasticus pugetii</name>
    <dbReference type="NCBI Taxonomy" id="34068"/>
    <lineage>
        <taxon>Bacteria</taxon>
        <taxon>Pseudomonadati</taxon>
        <taxon>Pseudomonadota</taxon>
        <taxon>Gammaproteobacteria</taxon>
        <taxon>Thiotrichales</taxon>
        <taxon>Piscirickettsiaceae</taxon>
        <taxon>Cycloclasticus</taxon>
    </lineage>
</organism>
<keyword evidence="3" id="KW-1185">Reference proteome</keyword>
<dbReference type="EMBL" id="ASHL01000004">
    <property type="protein sequence ID" value="EPD13331.1"/>
    <property type="molecule type" value="Genomic_DNA"/>
</dbReference>
<gene>
    <name evidence="2" type="ORF">L196_06800</name>
</gene>
<protein>
    <recommendedName>
        <fullName evidence="4">PEP-CTERM protein-sorting domain-containing protein</fullName>
    </recommendedName>
</protein>
<keyword evidence="1" id="KW-0812">Transmembrane</keyword>
<keyword evidence="1" id="KW-0472">Membrane</keyword>
<reference evidence="2 3" key="1">
    <citation type="journal article" date="2013" name="Genome Announc.">
        <title>Genome Sequence of the Pyrene- and Fluoranthene-Degrading Bacterium Cycloclasticus sp. Strain PY97M.</title>
        <authorList>
            <person name="Cui Z."/>
            <person name="Xu G."/>
            <person name="Li Q."/>
            <person name="Gao W."/>
            <person name="Zheng L."/>
        </authorList>
    </citation>
    <scope>NUCLEOTIDE SEQUENCE [LARGE SCALE GENOMIC DNA]</scope>
    <source>
        <strain evidence="2 3">PY97M</strain>
    </source>
</reference>
<comment type="caution">
    <text evidence="2">The sequence shown here is derived from an EMBL/GenBank/DDBJ whole genome shotgun (WGS) entry which is preliminary data.</text>
</comment>
<dbReference type="RefSeq" id="WP_015005051.1">
    <property type="nucleotide sequence ID" value="NZ_FQZJ01000003.1"/>
</dbReference>
<name>A0AB33Z319_9GAMM</name>
<evidence type="ECO:0000256" key="1">
    <source>
        <dbReference type="SAM" id="Phobius"/>
    </source>
</evidence>
<dbReference type="AlphaFoldDB" id="A0AB33Z319"/>
<feature type="transmembrane region" description="Helical" evidence="1">
    <location>
        <begin position="41"/>
        <end position="59"/>
    </location>
</feature>
<dbReference type="Proteomes" id="UP000015462">
    <property type="component" value="Unassembled WGS sequence"/>
</dbReference>
<evidence type="ECO:0000313" key="3">
    <source>
        <dbReference type="Proteomes" id="UP000015462"/>
    </source>
</evidence>
<proteinExistence type="predicted"/>
<accession>A0AB33Z319</accession>
<evidence type="ECO:0000313" key="2">
    <source>
        <dbReference type="EMBL" id="EPD13331.1"/>
    </source>
</evidence>
<evidence type="ECO:0008006" key="4">
    <source>
        <dbReference type="Google" id="ProtNLM"/>
    </source>
</evidence>